<dbReference type="AlphaFoldDB" id="A0A423LFW6"/>
<accession>A0A423LFW6</accession>
<organism evidence="1 2">
    <name type="scientific">Pseudomonas fluorescens</name>
    <dbReference type="NCBI Taxonomy" id="294"/>
    <lineage>
        <taxon>Bacteria</taxon>
        <taxon>Pseudomonadati</taxon>
        <taxon>Pseudomonadota</taxon>
        <taxon>Gammaproteobacteria</taxon>
        <taxon>Pseudomonadales</taxon>
        <taxon>Pseudomonadaceae</taxon>
        <taxon>Pseudomonas</taxon>
    </lineage>
</organism>
<evidence type="ECO:0000313" key="2">
    <source>
        <dbReference type="Proteomes" id="UP000285757"/>
    </source>
</evidence>
<gene>
    <name evidence="1" type="ORF">BK671_14635</name>
</gene>
<proteinExistence type="predicted"/>
<name>A0A423LFW6_PSEFL</name>
<evidence type="ECO:0000313" key="1">
    <source>
        <dbReference type="EMBL" id="RON67210.1"/>
    </source>
</evidence>
<dbReference type="EMBL" id="MOBU01000010">
    <property type="protein sequence ID" value="RON67210.1"/>
    <property type="molecule type" value="Genomic_DNA"/>
</dbReference>
<protein>
    <recommendedName>
        <fullName evidence="3">Receptor protein-tyrosine kinase</fullName>
    </recommendedName>
</protein>
<comment type="caution">
    <text evidence="1">The sequence shown here is derived from an EMBL/GenBank/DDBJ whole genome shotgun (WGS) entry which is preliminary data.</text>
</comment>
<evidence type="ECO:0008006" key="3">
    <source>
        <dbReference type="Google" id="ProtNLM"/>
    </source>
</evidence>
<sequence length="250" mass="29151">MDTDSQKNHFKKLFYRPIEIAIRWCEMMNFENIILRKIDTKIPIERTLASFPNLLEKIEILNDAIRNKELSYGFMGITTSSDEAVEQSMLTIRHNDLKRWFIEYHPSQQPDFIFDETERQSVPPRTLETYKVLLLELGICKAELERTHRLINDLTEERDLSHRENANLIMHRQNSNEPNERAQRSYLRLIGALITLLLGKSPSGKPYSRFSSQSSIISVLTAQNEGIPGFNKRTLEERFAAANRINEGKK</sequence>
<reference evidence="1 2" key="1">
    <citation type="submission" date="2016-10" db="EMBL/GenBank/DDBJ databases">
        <title>Comparative genome analysis of multiple Pseudomonas spp. focuses on biocontrol and plant growth promoting traits.</title>
        <authorList>
            <person name="Tao X.-Y."/>
            <person name="Taylor C.G."/>
        </authorList>
    </citation>
    <scope>NUCLEOTIDE SEQUENCE [LARGE SCALE GENOMIC DNA]</scope>
    <source>
        <strain evidence="1 2">24D3</strain>
    </source>
</reference>
<dbReference type="Proteomes" id="UP000285757">
    <property type="component" value="Unassembled WGS sequence"/>
</dbReference>